<evidence type="ECO:0000256" key="1">
    <source>
        <dbReference type="SAM" id="MobiDB-lite"/>
    </source>
</evidence>
<dbReference type="PANTHER" id="PTHR12697">
    <property type="entry name" value="PBS LYASE HEAT-LIKE PROTEIN"/>
    <property type="match status" value="1"/>
</dbReference>
<reference evidence="4" key="2">
    <citation type="submission" date="2019-02" db="EMBL/GenBank/DDBJ databases">
        <title>Granulicella sibirica sp. nov., a psychrotolerant acidobacterium isolated from an organic soil layer in forested tundra, West Siberia.</title>
        <authorList>
            <person name="Oshkin I.Y."/>
            <person name="Kulichevskaya I.S."/>
            <person name="Rijpstra W.I.C."/>
            <person name="Sinninghe Damste J.S."/>
            <person name="Rakitin A.L."/>
            <person name="Ravin N.V."/>
            <person name="Dedysh S.N."/>
        </authorList>
    </citation>
    <scope>NUCLEOTIDE SEQUENCE [LARGE SCALE GENOMIC DNA]</scope>
    <source>
        <strain evidence="4">AF10</strain>
    </source>
</reference>
<feature type="chain" id="PRO_5020346574" evidence="2">
    <location>
        <begin position="29"/>
        <end position="316"/>
    </location>
</feature>
<accession>A0A4Q0T2I8</accession>
<dbReference type="PANTHER" id="PTHR12697:SF5">
    <property type="entry name" value="DEOXYHYPUSINE HYDROXYLASE"/>
    <property type="match status" value="1"/>
</dbReference>
<dbReference type="SUPFAM" id="SSF48371">
    <property type="entry name" value="ARM repeat"/>
    <property type="match status" value="1"/>
</dbReference>
<dbReference type="Pfam" id="PF13646">
    <property type="entry name" value="HEAT_2"/>
    <property type="match status" value="1"/>
</dbReference>
<sequence>MQVFPRSLRLVAFAAVLLAATSGHRAFAQNNDVSSQETDTPPGPFDPGHSSVADDKQQAWLILTDAYNDKHSLVRVQALAALGNVGDDRAAKMISDELNDTDIDVRTGAVLACGEGRQLLLIGRLHDMLDDKEPEVAFAAATTLWKMKDHSGEDILMAVANGDRPANATFVNGTMHTMNKDFHNPSTLTRMGALQGASFLLGPFGFGITAYEAMRKSGGSSARVVAIEQLAQERTGPVRAQLLSALGDKDPGVRASAAKALGDYHEPDVATALANLFIDSKPPVRYTAAAAYLHSTGAAPAPATPPAVAKPASKKR</sequence>
<keyword evidence="4" id="KW-1185">Reference proteome</keyword>
<evidence type="ECO:0000313" key="4">
    <source>
        <dbReference type="Proteomes" id="UP000289437"/>
    </source>
</evidence>
<reference evidence="3 4" key="1">
    <citation type="submission" date="2018-11" db="EMBL/GenBank/DDBJ databases">
        <authorList>
            <person name="Mardanov A.V."/>
            <person name="Ravin N.V."/>
            <person name="Dedysh S.N."/>
        </authorList>
    </citation>
    <scope>NUCLEOTIDE SEQUENCE [LARGE SCALE GENOMIC DNA]</scope>
    <source>
        <strain evidence="3 4">AF10</strain>
    </source>
</reference>
<dbReference type="RefSeq" id="WP_128911598.1">
    <property type="nucleotide sequence ID" value="NZ_RDSM01000001.1"/>
</dbReference>
<keyword evidence="3" id="KW-0456">Lyase</keyword>
<dbReference type="GO" id="GO:0016829">
    <property type="term" value="F:lyase activity"/>
    <property type="evidence" value="ECO:0007669"/>
    <property type="project" value="UniProtKB-KW"/>
</dbReference>
<dbReference type="GO" id="GO:0016491">
    <property type="term" value="F:oxidoreductase activity"/>
    <property type="evidence" value="ECO:0007669"/>
    <property type="project" value="TreeGrafter"/>
</dbReference>
<evidence type="ECO:0000256" key="2">
    <source>
        <dbReference type="SAM" id="SignalP"/>
    </source>
</evidence>
<dbReference type="Proteomes" id="UP000289437">
    <property type="component" value="Unassembled WGS sequence"/>
</dbReference>
<name>A0A4Q0T2I8_9BACT</name>
<gene>
    <name evidence="3" type="ORF">GRAN_0737</name>
</gene>
<dbReference type="InterPro" id="IPR016024">
    <property type="entry name" value="ARM-type_fold"/>
</dbReference>
<dbReference type="InterPro" id="IPR011989">
    <property type="entry name" value="ARM-like"/>
</dbReference>
<dbReference type="InterPro" id="IPR004155">
    <property type="entry name" value="PBS_lyase_HEAT"/>
</dbReference>
<protein>
    <submittedName>
        <fullName evidence="3">PBS lyase HEAT domain protein repeat-containing protein</fullName>
    </submittedName>
</protein>
<keyword evidence="2" id="KW-0732">Signal</keyword>
<dbReference type="Gene3D" id="1.25.10.10">
    <property type="entry name" value="Leucine-rich Repeat Variant"/>
    <property type="match status" value="2"/>
</dbReference>
<feature type="compositionally biased region" description="Low complexity" evidence="1">
    <location>
        <begin position="298"/>
        <end position="316"/>
    </location>
</feature>
<dbReference type="EMBL" id="RDSM01000001">
    <property type="protein sequence ID" value="RXH57427.1"/>
    <property type="molecule type" value="Genomic_DNA"/>
</dbReference>
<proteinExistence type="predicted"/>
<dbReference type="OrthoDB" id="117048at2"/>
<feature type="signal peptide" evidence="2">
    <location>
        <begin position="1"/>
        <end position="28"/>
    </location>
</feature>
<comment type="caution">
    <text evidence="3">The sequence shown here is derived from an EMBL/GenBank/DDBJ whole genome shotgun (WGS) entry which is preliminary data.</text>
</comment>
<dbReference type="SMART" id="SM00567">
    <property type="entry name" value="EZ_HEAT"/>
    <property type="match status" value="2"/>
</dbReference>
<evidence type="ECO:0000313" key="3">
    <source>
        <dbReference type="EMBL" id="RXH57427.1"/>
    </source>
</evidence>
<organism evidence="3 4">
    <name type="scientific">Granulicella sibirica</name>
    <dbReference type="NCBI Taxonomy" id="2479048"/>
    <lineage>
        <taxon>Bacteria</taxon>
        <taxon>Pseudomonadati</taxon>
        <taxon>Acidobacteriota</taxon>
        <taxon>Terriglobia</taxon>
        <taxon>Terriglobales</taxon>
        <taxon>Acidobacteriaceae</taxon>
        <taxon>Granulicella</taxon>
    </lineage>
</organism>
<feature type="region of interest" description="Disordered" evidence="1">
    <location>
        <begin position="297"/>
        <end position="316"/>
    </location>
</feature>
<feature type="region of interest" description="Disordered" evidence="1">
    <location>
        <begin position="31"/>
        <end position="52"/>
    </location>
</feature>
<dbReference type="AlphaFoldDB" id="A0A4Q0T2I8"/>